<dbReference type="Proteomes" id="UP000033874">
    <property type="component" value="Unassembled WGS sequence"/>
</dbReference>
<keyword evidence="2" id="KW-1185">Reference proteome</keyword>
<dbReference type="AlphaFoldDB" id="A0A0M3AM07"/>
<name>A0A0M3AM07_9SPHN</name>
<comment type="caution">
    <text evidence="1">The sequence shown here is derived from an EMBL/GenBank/DDBJ whole genome shotgun (WGS) entry which is preliminary data.</text>
</comment>
<proteinExistence type="predicted"/>
<protein>
    <recommendedName>
        <fullName evidence="3">DUF4440 domain-containing protein</fullName>
    </recommendedName>
</protein>
<dbReference type="InterPro" id="IPR032710">
    <property type="entry name" value="NTF2-like_dom_sf"/>
</dbReference>
<reference evidence="1 2" key="1">
    <citation type="submission" date="2015-04" db="EMBL/GenBank/DDBJ databases">
        <title>Genome sequence of aromatic hydrocarbons-degrading Sphingobium chungbukense DJ77.</title>
        <authorList>
            <person name="Kim Y.-C."/>
            <person name="Chae J.-C."/>
        </authorList>
    </citation>
    <scope>NUCLEOTIDE SEQUENCE [LARGE SCALE GENOMIC DNA]</scope>
    <source>
        <strain evidence="1 2">DJ77</strain>
    </source>
</reference>
<accession>A0A0M3AM07</accession>
<organism evidence="1 2">
    <name type="scientific">Sphingobium chungbukense</name>
    <dbReference type="NCBI Taxonomy" id="56193"/>
    <lineage>
        <taxon>Bacteria</taxon>
        <taxon>Pseudomonadati</taxon>
        <taxon>Pseudomonadota</taxon>
        <taxon>Alphaproteobacteria</taxon>
        <taxon>Sphingomonadales</taxon>
        <taxon>Sphingomonadaceae</taxon>
        <taxon>Sphingobium</taxon>
    </lineage>
</organism>
<gene>
    <name evidence="1" type="ORF">YP76_16440</name>
</gene>
<sequence length="125" mass="13173">MADTAADDAAALLRRFQADFNAGHSDRMAGYYTTDFAAIVNGAAVDRAAYLQSVDQLLSAGFGEIRFETHLYRRLAPELVLVHGTTFIADPGGATHRSAFSIICAGGGPAMRFAQTHSSVPGVAP</sequence>
<dbReference type="Gene3D" id="3.10.450.50">
    <property type="match status" value="1"/>
</dbReference>
<dbReference type="STRING" id="56193.YP76_16440"/>
<evidence type="ECO:0000313" key="2">
    <source>
        <dbReference type="Proteomes" id="UP000033874"/>
    </source>
</evidence>
<dbReference type="SUPFAM" id="SSF54427">
    <property type="entry name" value="NTF2-like"/>
    <property type="match status" value="1"/>
</dbReference>
<dbReference type="PATRIC" id="fig|56193.3.peg.3445"/>
<dbReference type="EMBL" id="LBIC01000007">
    <property type="protein sequence ID" value="KKW91167.1"/>
    <property type="molecule type" value="Genomic_DNA"/>
</dbReference>
<evidence type="ECO:0000313" key="1">
    <source>
        <dbReference type="EMBL" id="KKW91167.1"/>
    </source>
</evidence>
<evidence type="ECO:0008006" key="3">
    <source>
        <dbReference type="Google" id="ProtNLM"/>
    </source>
</evidence>